<keyword evidence="1" id="KW-1133">Transmembrane helix</keyword>
<accession>A0A382H119</accession>
<sequence>WRRLIIMGTLLAAVGAAGISFMLPERFTARTILLPPAEEPAGLGLSLLAGGGSGLPASLAGLVGMSTPSERLLTILDSRTLLGMAVDRFELMRLYSVPHREYAIELLSENVEHELGRDGSLAIETTAPTPELAADLTTTLATYLDSLNRAYRRRQATFMRDFLEQRVRVTRQELAGTASQMRRFQQEHAVVDIEAQTQAAVEVVKGVVQELTLRQVELGVASRSLAQDHPERLRLNMEVAELEGQIGSLVGDMSVDVASAASTALGPPLRQLPDLMHEYAELSLALRVQEEILGFLTGKLEESKYHEALDTPTLQVLDRATPPKTRSAPKRAMLTLACTAGALVLTTLLAFMLESWQRQREAQEGRMSAIREAWER</sequence>
<reference evidence="2" key="1">
    <citation type="submission" date="2018-05" db="EMBL/GenBank/DDBJ databases">
        <authorList>
            <person name="Lanie J.A."/>
            <person name="Ng W.-L."/>
            <person name="Kazmierczak K.M."/>
            <person name="Andrzejewski T.M."/>
            <person name="Davidsen T.M."/>
            <person name="Wayne K.J."/>
            <person name="Tettelin H."/>
            <person name="Glass J.I."/>
            <person name="Rusch D."/>
            <person name="Podicherti R."/>
            <person name="Tsui H.-C.T."/>
            <person name="Winkler M.E."/>
        </authorList>
    </citation>
    <scope>NUCLEOTIDE SEQUENCE</scope>
</reference>
<dbReference type="GO" id="GO:0004713">
    <property type="term" value="F:protein tyrosine kinase activity"/>
    <property type="evidence" value="ECO:0007669"/>
    <property type="project" value="TreeGrafter"/>
</dbReference>
<feature type="non-terminal residue" evidence="2">
    <location>
        <position position="1"/>
    </location>
</feature>
<feature type="transmembrane region" description="Helical" evidence="1">
    <location>
        <begin position="332"/>
        <end position="353"/>
    </location>
</feature>
<keyword evidence="1" id="KW-0812">Transmembrane</keyword>
<evidence type="ECO:0000256" key="1">
    <source>
        <dbReference type="SAM" id="Phobius"/>
    </source>
</evidence>
<evidence type="ECO:0008006" key="3">
    <source>
        <dbReference type="Google" id="ProtNLM"/>
    </source>
</evidence>
<dbReference type="EMBL" id="UINC01058583">
    <property type="protein sequence ID" value="SVB81016.1"/>
    <property type="molecule type" value="Genomic_DNA"/>
</dbReference>
<dbReference type="InterPro" id="IPR050445">
    <property type="entry name" value="Bact_polysacc_biosynth/exp"/>
</dbReference>
<name>A0A382H119_9ZZZZ</name>
<keyword evidence="1" id="KW-0472">Membrane</keyword>
<dbReference type="GO" id="GO:0005886">
    <property type="term" value="C:plasma membrane"/>
    <property type="evidence" value="ECO:0007669"/>
    <property type="project" value="TreeGrafter"/>
</dbReference>
<organism evidence="2">
    <name type="scientific">marine metagenome</name>
    <dbReference type="NCBI Taxonomy" id="408172"/>
    <lineage>
        <taxon>unclassified sequences</taxon>
        <taxon>metagenomes</taxon>
        <taxon>ecological metagenomes</taxon>
    </lineage>
</organism>
<gene>
    <name evidence="2" type="ORF">METZ01_LOCUS233870</name>
</gene>
<dbReference type="PANTHER" id="PTHR32309:SF13">
    <property type="entry name" value="FERRIC ENTEROBACTIN TRANSPORT PROTEIN FEPE"/>
    <property type="match status" value="1"/>
</dbReference>
<evidence type="ECO:0000313" key="2">
    <source>
        <dbReference type="EMBL" id="SVB81016.1"/>
    </source>
</evidence>
<dbReference type="PANTHER" id="PTHR32309">
    <property type="entry name" value="TYROSINE-PROTEIN KINASE"/>
    <property type="match status" value="1"/>
</dbReference>
<dbReference type="AlphaFoldDB" id="A0A382H119"/>
<protein>
    <recommendedName>
        <fullName evidence="3">Tyrosine kinase G-rich domain-containing protein</fullName>
    </recommendedName>
</protein>
<proteinExistence type="predicted"/>